<organism evidence="2 3">
    <name type="scientific">Hymenochirus boettgeri</name>
    <name type="common">Congo dwarf clawed frog</name>
    <dbReference type="NCBI Taxonomy" id="247094"/>
    <lineage>
        <taxon>Eukaryota</taxon>
        <taxon>Metazoa</taxon>
        <taxon>Chordata</taxon>
        <taxon>Craniata</taxon>
        <taxon>Vertebrata</taxon>
        <taxon>Euteleostomi</taxon>
        <taxon>Amphibia</taxon>
        <taxon>Batrachia</taxon>
        <taxon>Anura</taxon>
        <taxon>Pipoidea</taxon>
        <taxon>Pipidae</taxon>
        <taxon>Pipinae</taxon>
        <taxon>Hymenochirus</taxon>
    </lineage>
</organism>
<evidence type="ECO:0000256" key="1">
    <source>
        <dbReference type="SAM" id="SignalP"/>
    </source>
</evidence>
<keyword evidence="3" id="KW-1185">Reference proteome</keyword>
<comment type="caution">
    <text evidence="2">The sequence shown here is derived from an EMBL/GenBank/DDBJ whole genome shotgun (WGS) entry which is preliminary data.</text>
</comment>
<protein>
    <recommendedName>
        <fullName evidence="4">Secreted protein</fullName>
    </recommendedName>
</protein>
<evidence type="ECO:0008006" key="4">
    <source>
        <dbReference type="Google" id="ProtNLM"/>
    </source>
</evidence>
<feature type="signal peptide" evidence="1">
    <location>
        <begin position="1"/>
        <end position="24"/>
    </location>
</feature>
<dbReference type="Proteomes" id="UP000812440">
    <property type="component" value="Chromosome 2"/>
</dbReference>
<evidence type="ECO:0000313" key="2">
    <source>
        <dbReference type="EMBL" id="KAG8450356.1"/>
    </source>
</evidence>
<dbReference type="EMBL" id="JAACNH010000002">
    <property type="protein sequence ID" value="KAG8450356.1"/>
    <property type="molecule type" value="Genomic_DNA"/>
</dbReference>
<keyword evidence="1" id="KW-0732">Signal</keyword>
<reference evidence="2" key="1">
    <citation type="thesis" date="2020" institute="ProQuest LLC" country="789 East Eisenhower Parkway, Ann Arbor, MI, USA">
        <title>Comparative Genomics and Chromosome Evolution.</title>
        <authorList>
            <person name="Mudd A.B."/>
        </authorList>
    </citation>
    <scope>NUCLEOTIDE SEQUENCE</scope>
    <source>
        <strain evidence="2">Female2</strain>
        <tissue evidence="2">Blood</tissue>
    </source>
</reference>
<dbReference type="AlphaFoldDB" id="A0A8T2K734"/>
<accession>A0A8T2K734</accession>
<feature type="chain" id="PRO_5035915879" description="Secreted protein" evidence="1">
    <location>
        <begin position="25"/>
        <end position="102"/>
    </location>
</feature>
<proteinExistence type="predicted"/>
<sequence length="102" mass="11800">MINVDCSLTLIDLLILQTIPLCSAQTMRRKQRYLTIKVGFLARTTFLLFYTTKYCYQKISASAYKVPDCMLLSIKRYLNPKILKSKCFHSLGYPPPTLTIKK</sequence>
<evidence type="ECO:0000313" key="3">
    <source>
        <dbReference type="Proteomes" id="UP000812440"/>
    </source>
</evidence>
<gene>
    <name evidence="2" type="ORF">GDO86_002851</name>
</gene>
<name>A0A8T2K734_9PIPI</name>